<keyword evidence="6" id="KW-1185">Reference proteome</keyword>
<dbReference type="RefSeq" id="WP_010756903.1">
    <property type="nucleotide sequence ID" value="NZ_ASWD01000001.1"/>
</dbReference>
<keyword evidence="2" id="KW-0521">NADP</keyword>
<dbReference type="AlphaFoldDB" id="R2T1M5"/>
<evidence type="ECO:0000256" key="3">
    <source>
        <dbReference type="ARBA" id="ARBA00023002"/>
    </source>
</evidence>
<comment type="pathway">
    <text evidence="1">Cofactor biosynthesis; riboflavin biosynthesis.</text>
</comment>
<evidence type="ECO:0000313" key="6">
    <source>
        <dbReference type="Proteomes" id="UP000013782"/>
    </source>
</evidence>
<dbReference type="PATRIC" id="fig|1158607.3.peg.1877"/>
<gene>
    <name evidence="5" type="ORF">UAU_01909</name>
</gene>
<comment type="caution">
    <text evidence="5">The sequence shown here is derived from an EMBL/GenBank/DDBJ whole genome shotgun (WGS) entry which is preliminary data.</text>
</comment>
<dbReference type="SUPFAM" id="SSF53597">
    <property type="entry name" value="Dihydrofolate reductase-like"/>
    <property type="match status" value="1"/>
</dbReference>
<dbReference type="InterPro" id="IPR024072">
    <property type="entry name" value="DHFR-like_dom_sf"/>
</dbReference>
<keyword evidence="3" id="KW-0560">Oxidoreductase</keyword>
<dbReference type="EMBL" id="AJAQ01000015">
    <property type="protein sequence ID" value="EOH94174.1"/>
    <property type="molecule type" value="Genomic_DNA"/>
</dbReference>
<proteinExistence type="predicted"/>
<evidence type="ECO:0000256" key="1">
    <source>
        <dbReference type="ARBA" id="ARBA00005104"/>
    </source>
</evidence>
<dbReference type="InterPro" id="IPR002734">
    <property type="entry name" value="RibDG_C"/>
</dbReference>
<evidence type="ECO:0000259" key="4">
    <source>
        <dbReference type="Pfam" id="PF01872"/>
    </source>
</evidence>
<dbReference type="Gene3D" id="3.40.430.10">
    <property type="entry name" value="Dihydrofolate Reductase, subunit A"/>
    <property type="match status" value="1"/>
</dbReference>
<dbReference type="PANTHER" id="PTHR38011:SF7">
    <property type="entry name" value="2,5-DIAMINO-6-RIBOSYLAMINO-4(3H)-PYRIMIDINONE 5'-PHOSPHATE REDUCTASE"/>
    <property type="match status" value="1"/>
</dbReference>
<name>R2T1M5_9ENTE</name>
<dbReference type="eggNOG" id="COG1985">
    <property type="taxonomic scope" value="Bacteria"/>
</dbReference>
<dbReference type="OrthoDB" id="9800865at2"/>
<accession>R2T1M5</accession>
<organism evidence="5 6">
    <name type="scientific">Enterococcus pallens ATCC BAA-351</name>
    <dbReference type="NCBI Taxonomy" id="1158607"/>
    <lineage>
        <taxon>Bacteria</taxon>
        <taxon>Bacillati</taxon>
        <taxon>Bacillota</taxon>
        <taxon>Bacilli</taxon>
        <taxon>Lactobacillales</taxon>
        <taxon>Enterococcaceae</taxon>
        <taxon>Enterococcus</taxon>
    </lineage>
</organism>
<dbReference type="GO" id="GO:0009231">
    <property type="term" value="P:riboflavin biosynthetic process"/>
    <property type="evidence" value="ECO:0007669"/>
    <property type="project" value="InterPro"/>
</dbReference>
<evidence type="ECO:0000313" key="5">
    <source>
        <dbReference type="EMBL" id="EOH94174.1"/>
    </source>
</evidence>
<feature type="domain" description="Bacterial bifunctional deaminase-reductase C-terminal" evidence="4">
    <location>
        <begin position="121"/>
        <end position="232"/>
    </location>
</feature>
<dbReference type="HOGENOM" id="CLU_073038_1_0_9"/>
<dbReference type="GO" id="GO:0008703">
    <property type="term" value="F:5-amino-6-(5-phosphoribosylamino)uracil reductase activity"/>
    <property type="evidence" value="ECO:0007669"/>
    <property type="project" value="InterPro"/>
</dbReference>
<dbReference type="STRING" id="160454.RV10_GL003837"/>
<evidence type="ECO:0000256" key="2">
    <source>
        <dbReference type="ARBA" id="ARBA00022857"/>
    </source>
</evidence>
<dbReference type="Pfam" id="PF01872">
    <property type="entry name" value="RibD_C"/>
    <property type="match status" value="1"/>
</dbReference>
<dbReference type="InterPro" id="IPR050765">
    <property type="entry name" value="Riboflavin_Biosynth_HTPR"/>
</dbReference>
<dbReference type="PANTHER" id="PTHR38011">
    <property type="entry name" value="DIHYDROFOLATE REDUCTASE FAMILY PROTEIN (AFU_ORTHOLOGUE AFUA_8G06820)"/>
    <property type="match status" value="1"/>
</dbReference>
<protein>
    <recommendedName>
        <fullName evidence="4">Bacterial bifunctional deaminase-reductase C-terminal domain-containing protein</fullName>
    </recommendedName>
</protein>
<reference evidence="5 6" key="1">
    <citation type="submission" date="2013-02" db="EMBL/GenBank/DDBJ databases">
        <title>The Genome Sequence of Enterococcus pallens BAA-351.</title>
        <authorList>
            <consortium name="The Broad Institute Genome Sequencing Platform"/>
            <consortium name="The Broad Institute Genome Sequencing Center for Infectious Disease"/>
            <person name="Earl A.M."/>
            <person name="Gilmore M.S."/>
            <person name="Lebreton F."/>
            <person name="Walker B."/>
            <person name="Young S.K."/>
            <person name="Zeng Q."/>
            <person name="Gargeya S."/>
            <person name="Fitzgerald M."/>
            <person name="Haas B."/>
            <person name="Abouelleil A."/>
            <person name="Alvarado L."/>
            <person name="Arachchi H.M."/>
            <person name="Berlin A.M."/>
            <person name="Chapman S.B."/>
            <person name="Dewar J."/>
            <person name="Goldberg J."/>
            <person name="Griggs A."/>
            <person name="Gujja S."/>
            <person name="Hansen M."/>
            <person name="Howarth C."/>
            <person name="Imamovic A."/>
            <person name="Larimer J."/>
            <person name="McCowan C."/>
            <person name="Murphy C."/>
            <person name="Neiman D."/>
            <person name="Pearson M."/>
            <person name="Priest M."/>
            <person name="Roberts A."/>
            <person name="Saif S."/>
            <person name="Shea T."/>
            <person name="Sisk P."/>
            <person name="Sykes S."/>
            <person name="Wortman J."/>
            <person name="Nusbaum C."/>
            <person name="Birren B."/>
        </authorList>
    </citation>
    <scope>NUCLEOTIDE SEQUENCE [LARGE SCALE GENOMIC DNA]</scope>
    <source>
        <strain evidence="5 6">ATCC BAA-351</strain>
    </source>
</reference>
<sequence length="249" mass="28453">MNRPRITLHIYSSIDGRITGPFSEFPKSKKAAEYFESIGFKEDRDESYHFQGWIYGTETGKEFTEHRKLQLNDLSEEIPSGDFIINQGKEKYYISFDRHGKLAWDKNVTSYADIEAHVIEVLTDQASDQYKAYLRKLSIPYIIAGKNEIDIPLVLSKLKIEYGLGNLLLGGGGVLNWSFISEGFCDEISLIVAPSIDGKTDSARLFNSRFNNNPQTIGFKLKSVEVFEEDILWIKYAVEHSQAVYNKNK</sequence>
<dbReference type="Proteomes" id="UP000013782">
    <property type="component" value="Unassembled WGS sequence"/>
</dbReference>